<gene>
    <name evidence="1" type="ORF">I4F81_006264</name>
</gene>
<dbReference type="EMBL" id="CM020619">
    <property type="protein sequence ID" value="KAK1863710.1"/>
    <property type="molecule type" value="Genomic_DNA"/>
</dbReference>
<evidence type="ECO:0000313" key="1">
    <source>
        <dbReference type="EMBL" id="KAK1863710.1"/>
    </source>
</evidence>
<keyword evidence="2" id="KW-1185">Reference proteome</keyword>
<name>A0ACC3C0Q5_PYRYE</name>
<accession>A0ACC3C0Q5</accession>
<protein>
    <submittedName>
        <fullName evidence="1">Uncharacterized protein</fullName>
    </submittedName>
</protein>
<reference evidence="1" key="1">
    <citation type="submission" date="2019-11" db="EMBL/GenBank/DDBJ databases">
        <title>Nori genome reveals adaptations in red seaweeds to the harsh intertidal environment.</title>
        <authorList>
            <person name="Wang D."/>
            <person name="Mao Y."/>
        </authorList>
    </citation>
    <scope>NUCLEOTIDE SEQUENCE</scope>
    <source>
        <tissue evidence="1">Gametophyte</tissue>
    </source>
</reference>
<organism evidence="1 2">
    <name type="scientific">Pyropia yezoensis</name>
    <name type="common">Susabi-nori</name>
    <name type="synonym">Porphyra yezoensis</name>
    <dbReference type="NCBI Taxonomy" id="2788"/>
    <lineage>
        <taxon>Eukaryota</taxon>
        <taxon>Rhodophyta</taxon>
        <taxon>Bangiophyceae</taxon>
        <taxon>Bangiales</taxon>
        <taxon>Bangiaceae</taxon>
        <taxon>Pyropia</taxon>
    </lineage>
</organism>
<proteinExistence type="predicted"/>
<sequence length="615" mass="63624">MVSSSSSETAFKIEKLNNDNYVTWSANIEQVLKLKNCWEAVCAPPAEVERVLNDKDALRSRSELTAVLQVAGETEGNMQMKAAALTELAALDWARKDEVALATLHLNVAAIHHETFRKRSDEGMIEYINRGTMLRYELGQLGQEPSEADLVTALLTGLPSTYATTVELLESGGIPSLRTATERLMAAEVKRLGTADKGHDNRPVAYAAGAGEGRFEQGMGERLCFHCERPGHIRRYCPERRRKDGGGSGLAMAVVGSRMEPKWAGTSQEASGSKWVQMPNGSTAATNVSGMVNLPVWTANGSTTLTLRKVLYVEGMEVNLFSVQAIMQHGYGATFTNGNVSINRGSSRVLDGVRAGTMHVLPTAGSWGKNRADNDCYLAAAAVGADVWHRRLGHCGLTDLKDVARATSGMRVTGKGIKNALRKGCKPCRLAKPEEDLYGLEGDSESSHEYSDEDDTDNTGPPGGGLGDAGDGAGSSGGGADGTNPPSEGGDVGGGGGPPQDTGDAGGSPPSAADTLHGGKRGGAAGPRGRDSGGSQDALVGEPPRGGAAPLSSIAEAVAAAEVLFGLTPGKAGDADADGEGGRATTADVGGAPEAGGGLAEAAEAAAALMRELEL</sequence>
<evidence type="ECO:0000313" key="2">
    <source>
        <dbReference type="Proteomes" id="UP000798662"/>
    </source>
</evidence>
<comment type="caution">
    <text evidence="1">The sequence shown here is derived from an EMBL/GenBank/DDBJ whole genome shotgun (WGS) entry which is preliminary data.</text>
</comment>
<dbReference type="Proteomes" id="UP000798662">
    <property type="component" value="Chromosome 2"/>
</dbReference>